<evidence type="ECO:0000313" key="7">
    <source>
        <dbReference type="Proteomes" id="UP001163166"/>
    </source>
</evidence>
<evidence type="ECO:0000313" key="6">
    <source>
        <dbReference type="EMBL" id="UYO39409.1"/>
    </source>
</evidence>
<feature type="repeat" description="TPR" evidence="3">
    <location>
        <begin position="104"/>
        <end position="137"/>
    </location>
</feature>
<dbReference type="PROSITE" id="PS50005">
    <property type="entry name" value="TPR"/>
    <property type="match status" value="2"/>
</dbReference>
<dbReference type="SMART" id="SM00028">
    <property type="entry name" value="TPR"/>
    <property type="match status" value="2"/>
</dbReference>
<dbReference type="InterPro" id="IPR019734">
    <property type="entry name" value="TPR_rpt"/>
</dbReference>
<dbReference type="Pfam" id="PF07007">
    <property type="entry name" value="LprI"/>
    <property type="match status" value="1"/>
</dbReference>
<evidence type="ECO:0000256" key="3">
    <source>
        <dbReference type="PROSITE-ProRule" id="PRU00339"/>
    </source>
</evidence>
<evidence type="ECO:0000259" key="5">
    <source>
        <dbReference type="Pfam" id="PF07007"/>
    </source>
</evidence>
<evidence type="ECO:0000256" key="1">
    <source>
        <dbReference type="ARBA" id="ARBA00022737"/>
    </source>
</evidence>
<dbReference type="PANTHER" id="PTHR44858">
    <property type="entry name" value="TETRATRICOPEPTIDE REPEAT PROTEIN 6"/>
    <property type="match status" value="1"/>
</dbReference>
<keyword evidence="1" id="KW-0677">Repeat</keyword>
<evidence type="ECO:0000256" key="4">
    <source>
        <dbReference type="SAM" id="SignalP"/>
    </source>
</evidence>
<dbReference type="SUPFAM" id="SSF48452">
    <property type="entry name" value="TPR-like"/>
    <property type="match status" value="1"/>
</dbReference>
<dbReference type="GO" id="GO:0009279">
    <property type="term" value="C:cell outer membrane"/>
    <property type="evidence" value="ECO:0007669"/>
    <property type="project" value="TreeGrafter"/>
</dbReference>
<dbReference type="RefSeq" id="WP_264074739.1">
    <property type="nucleotide sequence ID" value="NZ_CP076676.1"/>
</dbReference>
<feature type="signal peptide" evidence="4">
    <location>
        <begin position="1"/>
        <end position="23"/>
    </location>
</feature>
<proteinExistence type="predicted"/>
<feature type="chain" id="PRO_5043948720" evidence="4">
    <location>
        <begin position="24"/>
        <end position="252"/>
    </location>
</feature>
<reference evidence="6" key="1">
    <citation type="journal article" date="2022" name="Biol. Control">
        <title>In silico genomic analysis of Rhodopseudomonas palustris strains revealed potential biocontrol agents and crop yield enhancers.</title>
        <authorList>
            <person name="Surachat K."/>
            <person name="Kantachote D."/>
            <person name="Deachamag P."/>
            <person name="Wonglapsuwan M."/>
        </authorList>
    </citation>
    <scope>NUCLEOTIDE SEQUENCE</scope>
    <source>
        <strain evidence="6">TLS06</strain>
    </source>
</reference>
<dbReference type="InterPro" id="IPR009739">
    <property type="entry name" value="LprI-like_N"/>
</dbReference>
<sequence length="252" mass="26794">MRAVFIAASFLIAAALAVSSAFATGGEPPDDPTADPGACLAAASKPDDRYTIAQCSKVIDSRETEKGERCKALLARAAAHARIGQVDRAIADYDDALRVDPKQPDALNARGELWRGKGDTRKALADFSAALKLKPDHVAARANHKALALEVERIGAQQAVAGKPSFDCRRARKAVDKAICADPALADLDRRIDALYRRALRDSAGQPAALRALKQAHTSFVAEREAGFGRPDYDLRAALEARLRQLSGAGGS</sequence>
<dbReference type="GO" id="GO:0046813">
    <property type="term" value="P:receptor-mediated virion attachment to host cell"/>
    <property type="evidence" value="ECO:0007669"/>
    <property type="project" value="TreeGrafter"/>
</dbReference>
<dbReference type="Gene3D" id="1.25.40.10">
    <property type="entry name" value="Tetratricopeptide repeat domain"/>
    <property type="match status" value="1"/>
</dbReference>
<keyword evidence="4" id="KW-0732">Signal</keyword>
<dbReference type="AlphaFoldDB" id="A0AAX3DY30"/>
<keyword evidence="2 3" id="KW-0802">TPR repeat</keyword>
<evidence type="ECO:0000256" key="2">
    <source>
        <dbReference type="ARBA" id="ARBA00022803"/>
    </source>
</evidence>
<dbReference type="Pfam" id="PF13432">
    <property type="entry name" value="TPR_16"/>
    <property type="match status" value="1"/>
</dbReference>
<protein>
    <submittedName>
        <fullName evidence="6">Tetratricopeptide repeat protein</fullName>
    </submittedName>
</protein>
<gene>
    <name evidence="6" type="ORF">KQX62_22330</name>
</gene>
<feature type="domain" description="Lysozyme inhibitor LprI-like N-terminal" evidence="5">
    <location>
        <begin position="168"/>
        <end position="228"/>
    </location>
</feature>
<organism evidence="6 7">
    <name type="scientific">Rhodopseudomonas palustris</name>
    <dbReference type="NCBI Taxonomy" id="1076"/>
    <lineage>
        <taxon>Bacteria</taxon>
        <taxon>Pseudomonadati</taxon>
        <taxon>Pseudomonadota</taxon>
        <taxon>Alphaproteobacteria</taxon>
        <taxon>Hyphomicrobiales</taxon>
        <taxon>Nitrobacteraceae</taxon>
        <taxon>Rhodopseudomonas</taxon>
    </lineage>
</organism>
<accession>A0AAX3DY30</accession>
<dbReference type="EMBL" id="CP076676">
    <property type="protein sequence ID" value="UYO39409.1"/>
    <property type="molecule type" value="Genomic_DNA"/>
</dbReference>
<dbReference type="PANTHER" id="PTHR44858:SF1">
    <property type="entry name" value="UDP-N-ACETYLGLUCOSAMINE--PEPTIDE N-ACETYLGLUCOSAMINYLTRANSFERASE SPINDLY-RELATED"/>
    <property type="match status" value="1"/>
</dbReference>
<dbReference type="Proteomes" id="UP001163166">
    <property type="component" value="Chromosome"/>
</dbReference>
<dbReference type="InterPro" id="IPR050498">
    <property type="entry name" value="Ycf3"/>
</dbReference>
<dbReference type="InterPro" id="IPR011990">
    <property type="entry name" value="TPR-like_helical_dom_sf"/>
</dbReference>
<feature type="repeat" description="TPR" evidence="3">
    <location>
        <begin position="70"/>
        <end position="103"/>
    </location>
</feature>
<name>A0AAX3DY30_RHOPL</name>